<accession>A0A0F4ZGF5</accession>
<dbReference type="Pfam" id="PF13649">
    <property type="entry name" value="Methyltransf_25"/>
    <property type="match status" value="1"/>
</dbReference>
<dbReference type="AlphaFoldDB" id="A0A0F4ZGF5"/>
<gene>
    <name evidence="4" type="ORF">TD95_004315</name>
</gene>
<dbReference type="CDD" id="cd02440">
    <property type="entry name" value="AdoMet_MTases"/>
    <property type="match status" value="1"/>
</dbReference>
<keyword evidence="2" id="KW-0808">Transferase</keyword>
<dbReference type="Proteomes" id="UP000033483">
    <property type="component" value="Unassembled WGS sequence"/>
</dbReference>
<dbReference type="EMBL" id="LAEV01000947">
    <property type="protein sequence ID" value="KKA29181.1"/>
    <property type="molecule type" value="Genomic_DNA"/>
</dbReference>
<protein>
    <recommendedName>
        <fullName evidence="3">Methyltransferase domain-containing protein</fullName>
    </recommendedName>
</protein>
<dbReference type="PANTHER" id="PTHR43861">
    <property type="entry name" value="TRANS-ACONITATE 2-METHYLTRANSFERASE-RELATED"/>
    <property type="match status" value="1"/>
</dbReference>
<keyword evidence="5" id="KW-1185">Reference proteome</keyword>
<dbReference type="InterPro" id="IPR029063">
    <property type="entry name" value="SAM-dependent_MTases_sf"/>
</dbReference>
<dbReference type="OrthoDB" id="66144at2759"/>
<proteinExistence type="predicted"/>
<evidence type="ECO:0000259" key="3">
    <source>
        <dbReference type="Pfam" id="PF13649"/>
    </source>
</evidence>
<dbReference type="GO" id="GO:0008168">
    <property type="term" value="F:methyltransferase activity"/>
    <property type="evidence" value="ECO:0007669"/>
    <property type="project" value="UniProtKB-KW"/>
</dbReference>
<evidence type="ECO:0000256" key="2">
    <source>
        <dbReference type="ARBA" id="ARBA00022679"/>
    </source>
</evidence>
<evidence type="ECO:0000256" key="1">
    <source>
        <dbReference type="ARBA" id="ARBA00022603"/>
    </source>
</evidence>
<reference evidence="4 5" key="1">
    <citation type="submission" date="2015-03" db="EMBL/GenBank/DDBJ databases">
        <authorList>
            <person name="Radwan O."/>
            <person name="Al-Naeli F.A."/>
            <person name="Rendon G.A."/>
            <person name="Fields C."/>
        </authorList>
    </citation>
    <scope>NUCLEOTIDE SEQUENCE [LARGE SCALE GENOMIC DNA]</scope>
    <source>
        <strain evidence="4">CR-DP1</strain>
    </source>
</reference>
<sequence>MAQQKDTWTTEEYQSSASFVPKLATKVVKWLDVQKDDVILDLGCGDGILDEQFAHVIKQGSGRLVGLDSSPAMITAAQKLVPSTGEKIKFEVADCGKLDTLSHITTGTFNKVFSNAAMHWILGPESARASFFQGVRAATAPGGIFVFEMGGLGNISEMRTAIVMAVARKIGFPATVAADPWFFPDEAYVTHMLETQVGGFKVEKVEREWRPTTADKSGVEGWVRLMGRLLFEAIPDEEKREEAVQEAIQVLRHVCKQATGGEMISYVRLRALARRV</sequence>
<dbReference type="SUPFAM" id="SSF53335">
    <property type="entry name" value="S-adenosyl-L-methionine-dependent methyltransferases"/>
    <property type="match status" value="1"/>
</dbReference>
<keyword evidence="1" id="KW-0489">Methyltransferase</keyword>
<dbReference type="InterPro" id="IPR041698">
    <property type="entry name" value="Methyltransf_25"/>
</dbReference>
<feature type="domain" description="Methyltransferase" evidence="3">
    <location>
        <begin position="39"/>
        <end position="143"/>
    </location>
</feature>
<dbReference type="PANTHER" id="PTHR43861:SF1">
    <property type="entry name" value="TRANS-ACONITATE 2-METHYLTRANSFERASE"/>
    <property type="match status" value="1"/>
</dbReference>
<dbReference type="GO" id="GO:0032259">
    <property type="term" value="P:methylation"/>
    <property type="evidence" value="ECO:0007669"/>
    <property type="project" value="UniProtKB-KW"/>
</dbReference>
<dbReference type="Gene3D" id="3.40.50.150">
    <property type="entry name" value="Vaccinia Virus protein VP39"/>
    <property type="match status" value="1"/>
</dbReference>
<evidence type="ECO:0000313" key="4">
    <source>
        <dbReference type="EMBL" id="KKA29181.1"/>
    </source>
</evidence>
<name>A0A0F4ZGF5_9PEZI</name>
<evidence type="ECO:0000313" key="5">
    <source>
        <dbReference type="Proteomes" id="UP000033483"/>
    </source>
</evidence>
<comment type="caution">
    <text evidence="4">The sequence shown here is derived from an EMBL/GenBank/DDBJ whole genome shotgun (WGS) entry which is preliminary data.</text>
</comment>
<organism evidence="4 5">
    <name type="scientific">Thielaviopsis punctulata</name>
    <dbReference type="NCBI Taxonomy" id="72032"/>
    <lineage>
        <taxon>Eukaryota</taxon>
        <taxon>Fungi</taxon>
        <taxon>Dikarya</taxon>
        <taxon>Ascomycota</taxon>
        <taxon>Pezizomycotina</taxon>
        <taxon>Sordariomycetes</taxon>
        <taxon>Hypocreomycetidae</taxon>
        <taxon>Microascales</taxon>
        <taxon>Ceratocystidaceae</taxon>
        <taxon>Thielaviopsis</taxon>
    </lineage>
</organism>